<keyword evidence="2" id="KW-1185">Reference proteome</keyword>
<comment type="caution">
    <text evidence="1">The sequence shown here is derived from an EMBL/GenBank/DDBJ whole genome shotgun (WGS) entry which is preliminary data.</text>
</comment>
<dbReference type="Proteomes" id="UP001162992">
    <property type="component" value="Chromosome 20"/>
</dbReference>
<reference evidence="2" key="1">
    <citation type="journal article" date="2024" name="Proc. Natl. Acad. Sci. U.S.A.">
        <title>Extraordinary preservation of gene collinearity over three hundred million years revealed in homosporous lycophytes.</title>
        <authorList>
            <person name="Li C."/>
            <person name="Wickell D."/>
            <person name="Kuo L.Y."/>
            <person name="Chen X."/>
            <person name="Nie B."/>
            <person name="Liao X."/>
            <person name="Peng D."/>
            <person name="Ji J."/>
            <person name="Jenkins J."/>
            <person name="Williams M."/>
            <person name="Shu S."/>
            <person name="Plott C."/>
            <person name="Barry K."/>
            <person name="Rajasekar S."/>
            <person name="Grimwood J."/>
            <person name="Han X."/>
            <person name="Sun S."/>
            <person name="Hou Z."/>
            <person name="He W."/>
            <person name="Dai G."/>
            <person name="Sun C."/>
            <person name="Schmutz J."/>
            <person name="Leebens-Mack J.H."/>
            <person name="Li F.W."/>
            <person name="Wang L."/>
        </authorList>
    </citation>
    <scope>NUCLEOTIDE SEQUENCE [LARGE SCALE GENOMIC DNA]</scope>
    <source>
        <strain evidence="2">cv. PW_Plant_1</strain>
    </source>
</reference>
<evidence type="ECO:0000313" key="1">
    <source>
        <dbReference type="EMBL" id="KAJ7518604.1"/>
    </source>
</evidence>
<dbReference type="EMBL" id="CM055111">
    <property type="protein sequence ID" value="KAJ7518604.1"/>
    <property type="molecule type" value="Genomic_DNA"/>
</dbReference>
<accession>A0ACC2ANS9</accession>
<protein>
    <submittedName>
        <fullName evidence="1">Uncharacterized protein</fullName>
    </submittedName>
</protein>
<gene>
    <name evidence="1" type="ORF">O6H91_20G000400</name>
</gene>
<organism evidence="1 2">
    <name type="scientific">Diphasiastrum complanatum</name>
    <name type="common">Issler's clubmoss</name>
    <name type="synonym">Lycopodium complanatum</name>
    <dbReference type="NCBI Taxonomy" id="34168"/>
    <lineage>
        <taxon>Eukaryota</taxon>
        <taxon>Viridiplantae</taxon>
        <taxon>Streptophyta</taxon>
        <taxon>Embryophyta</taxon>
        <taxon>Tracheophyta</taxon>
        <taxon>Lycopodiopsida</taxon>
        <taxon>Lycopodiales</taxon>
        <taxon>Lycopodiaceae</taxon>
        <taxon>Lycopodioideae</taxon>
        <taxon>Diphasiastrum</taxon>
    </lineage>
</organism>
<name>A0ACC2ANS9_DIPCM</name>
<sequence>MQMQTQKQTVFDGSQIVHLVESDEAFSKFVDHKFAALDISPRDGGLSRQELQPAVSELGIALGLPPRGLSPDSDHIYDEVLTEFFHGRKDQATISKADFASTLRDVLLGIADGLKRNPISVLQIDGSELRKYAESPEFEVDAVGVFSQIDSNSEGAIDGSRIEEVLQSRSLLQKLPPGCEEATKYLSETAIKKVGVDTSSKLDQTAFINVLKQILLTIASLLQEKPLNAAYNESNYDGSGITNLLRDKEALKNAEDELWNIMPKDHKGNATTDGLVLGLDAIAPAAGLPPMGAVDEMDHVYQDALKVAQEGKQGSMNQEEFEKSLLAILGSIMLQLQGKPITIKKSSIVNDEGSFDVLSNI</sequence>
<proteinExistence type="predicted"/>
<evidence type="ECO:0000313" key="2">
    <source>
        <dbReference type="Proteomes" id="UP001162992"/>
    </source>
</evidence>